<organism evidence="6 7">
    <name type="scientific">Rhodobium orientis</name>
    <dbReference type="NCBI Taxonomy" id="34017"/>
    <lineage>
        <taxon>Bacteria</taxon>
        <taxon>Pseudomonadati</taxon>
        <taxon>Pseudomonadota</taxon>
        <taxon>Alphaproteobacteria</taxon>
        <taxon>Hyphomicrobiales</taxon>
        <taxon>Rhodobiaceae</taxon>
        <taxon>Rhodobium</taxon>
    </lineage>
</organism>
<keyword evidence="3" id="KW-0808">Transferase</keyword>
<comment type="pathway">
    <text evidence="1">Carotenoid biosynthesis; phytoene biosynthesis.</text>
</comment>
<dbReference type="InterPro" id="IPR008949">
    <property type="entry name" value="Isoprenoid_synthase_dom_sf"/>
</dbReference>
<dbReference type="PROSITE" id="PS01045">
    <property type="entry name" value="SQUALEN_PHYTOEN_SYN_2"/>
    <property type="match status" value="1"/>
</dbReference>
<keyword evidence="4" id="KW-0125">Carotenoid biosynthesis</keyword>
<dbReference type="Proteomes" id="UP000249299">
    <property type="component" value="Unassembled WGS sequence"/>
</dbReference>
<evidence type="ECO:0000256" key="3">
    <source>
        <dbReference type="ARBA" id="ARBA00022679"/>
    </source>
</evidence>
<dbReference type="SUPFAM" id="SSF48576">
    <property type="entry name" value="Terpenoid synthases"/>
    <property type="match status" value="1"/>
</dbReference>
<dbReference type="PANTHER" id="PTHR31480">
    <property type="entry name" value="BIFUNCTIONAL LYCOPENE CYCLASE/PHYTOENE SYNTHASE"/>
    <property type="match status" value="1"/>
</dbReference>
<comment type="similarity">
    <text evidence="2">Belongs to the phytoene/squalene synthase family.</text>
</comment>
<gene>
    <name evidence="6" type="ORF">CH339_08810</name>
</gene>
<proteinExistence type="inferred from homology"/>
<evidence type="ECO:0008006" key="8">
    <source>
        <dbReference type="Google" id="ProtNLM"/>
    </source>
</evidence>
<dbReference type="GO" id="GO:0016117">
    <property type="term" value="P:carotenoid biosynthetic process"/>
    <property type="evidence" value="ECO:0007669"/>
    <property type="project" value="UniProtKB-KW"/>
</dbReference>
<evidence type="ECO:0000256" key="4">
    <source>
        <dbReference type="ARBA" id="ARBA00022746"/>
    </source>
</evidence>
<dbReference type="Pfam" id="PF00494">
    <property type="entry name" value="SQS_PSY"/>
    <property type="match status" value="1"/>
</dbReference>
<evidence type="ECO:0000256" key="5">
    <source>
        <dbReference type="ARBA" id="ARBA00053028"/>
    </source>
</evidence>
<comment type="caution">
    <text evidence="6">The sequence shown here is derived from an EMBL/GenBank/DDBJ whole genome shotgun (WGS) entry which is preliminary data.</text>
</comment>
<dbReference type="Gene3D" id="1.10.600.10">
    <property type="entry name" value="Farnesyl Diphosphate Synthase"/>
    <property type="match status" value="1"/>
</dbReference>
<dbReference type="InterPro" id="IPR002060">
    <property type="entry name" value="Squ/phyt_synthse"/>
</dbReference>
<accession>A0A327JMV2</accession>
<dbReference type="AlphaFoldDB" id="A0A327JMV2"/>
<dbReference type="InterPro" id="IPR019845">
    <property type="entry name" value="Squalene/phytoene_synthase_CS"/>
</dbReference>
<dbReference type="InterPro" id="IPR033904">
    <property type="entry name" value="Trans_IPPS_HH"/>
</dbReference>
<keyword evidence="7" id="KW-1185">Reference proteome</keyword>
<comment type="cofactor">
    <cofactor evidence="5">
        <name>ATP</name>
        <dbReference type="ChEBI" id="CHEBI:30616"/>
    </cofactor>
</comment>
<evidence type="ECO:0000313" key="6">
    <source>
        <dbReference type="EMBL" id="RAI27810.1"/>
    </source>
</evidence>
<evidence type="ECO:0000256" key="1">
    <source>
        <dbReference type="ARBA" id="ARBA00004684"/>
    </source>
</evidence>
<dbReference type="SFLD" id="SFLDS00005">
    <property type="entry name" value="Isoprenoid_Synthase_Type_I"/>
    <property type="match status" value="1"/>
</dbReference>
<sequence length="344" mass="37403">MPLPEFPAGLGAADRAACNAIIRDGSKSFYAASLLLPPKPRNAARALYAFCRFSDDLIDQNDGGRADRLAERLDRIYAGTPVDHIADRAFACVVEQFDIPRTIPDALIEGFAWDEAGRDYATIDDVMAYSARVASTVGVMMTIIMGNRRHAVLSRAADLGLAMQLTNIARDVGEDARMGRIYLPRTWLLEEAVDPDELLARPQHTPGIGRVTARLLATAEDYYRKSEAGIGALPIGCRPAIRSAALIYSAIGSEIANNGFDSTSRRAFVCSRRKVSLMANAVLTLSMSSPATAGATHPEARFLVDASALPDPEPKVAGPVRFLELLEISERRKWEWQVTGRAEA</sequence>
<dbReference type="SFLD" id="SFLDG01018">
    <property type="entry name" value="Squalene/Phytoene_Synthase_Lik"/>
    <property type="match status" value="1"/>
</dbReference>
<dbReference type="CDD" id="cd00683">
    <property type="entry name" value="Trans_IPPS_HH"/>
    <property type="match status" value="1"/>
</dbReference>
<dbReference type="PROSITE" id="PS01044">
    <property type="entry name" value="SQUALEN_PHYTOEN_SYN_1"/>
    <property type="match status" value="1"/>
</dbReference>
<name>A0A327JMV2_9HYPH</name>
<dbReference type="SFLD" id="SFLDG01212">
    <property type="entry name" value="Phytoene_synthase_like"/>
    <property type="match status" value="1"/>
</dbReference>
<evidence type="ECO:0000256" key="2">
    <source>
        <dbReference type="ARBA" id="ARBA00006251"/>
    </source>
</evidence>
<dbReference type="GO" id="GO:0051996">
    <property type="term" value="F:squalene synthase [NAD(P)H] activity"/>
    <property type="evidence" value="ECO:0007669"/>
    <property type="project" value="InterPro"/>
</dbReference>
<dbReference type="InterPro" id="IPR044843">
    <property type="entry name" value="Trans_IPPS_bact-type"/>
</dbReference>
<reference evidence="6 7" key="1">
    <citation type="submission" date="2017-07" db="EMBL/GenBank/DDBJ databases">
        <title>Draft Genome Sequences of Select Purple Nonsulfur Bacteria.</title>
        <authorList>
            <person name="Lasarre B."/>
            <person name="Mckinlay J.B."/>
        </authorList>
    </citation>
    <scope>NUCLEOTIDE SEQUENCE [LARGE SCALE GENOMIC DNA]</scope>
    <source>
        <strain evidence="6 7">DSM 11290</strain>
    </source>
</reference>
<dbReference type="EMBL" id="NPEV01000014">
    <property type="protein sequence ID" value="RAI27810.1"/>
    <property type="molecule type" value="Genomic_DNA"/>
</dbReference>
<dbReference type="GO" id="GO:0004311">
    <property type="term" value="F:geranylgeranyl diphosphate synthase activity"/>
    <property type="evidence" value="ECO:0007669"/>
    <property type="project" value="InterPro"/>
</dbReference>
<dbReference type="FunFam" id="1.10.600.10:FF:000020">
    <property type="entry name" value="Phytoene synthase"/>
    <property type="match status" value="1"/>
</dbReference>
<dbReference type="OrthoDB" id="9807580at2"/>
<dbReference type="RefSeq" id="WP_111433981.1">
    <property type="nucleotide sequence ID" value="NZ_JACIGG010000008.1"/>
</dbReference>
<evidence type="ECO:0000313" key="7">
    <source>
        <dbReference type="Proteomes" id="UP000249299"/>
    </source>
</evidence>
<protein>
    <recommendedName>
        <fullName evidence="8">Phytoene synthase</fullName>
    </recommendedName>
</protein>